<gene>
    <name evidence="7" type="ORF">JYZ213_LOCUS3191</name>
</gene>
<protein>
    <recommendedName>
        <fullName evidence="6">Cytochrome c domain-containing protein</fullName>
    </recommendedName>
</protein>
<dbReference type="PANTHER" id="PTHR13903">
    <property type="entry name" value="PIRIN-RELATED"/>
    <property type="match status" value="1"/>
</dbReference>
<sequence length="228" mass="25875">MEHEDFTGRRGVINPGDLQWMTAGRGILHSEMPGENCGECHGLQLWVNLSKKYKMIEPNYQELLDKDIPRTATSDGLVQVKIVAGESMSVKSPVYTRTPTMYLDFTLKPNSPLFTQEIPKGWNAFIYILNGQGEFGSKKTEADAHHVLIFSQNGDGIDFRNTGKNSDCRFLLIAGQPLNEPIVQHGPFVMNTQEEIRQAMEDYQSCRNGFEHARDWQSKGIERSMVRH</sequence>
<keyword evidence="2 4" id="KW-0479">Metal-binding</keyword>
<dbReference type="InterPro" id="IPR011051">
    <property type="entry name" value="RmlC_Cupin_sf"/>
</dbReference>
<evidence type="ECO:0000256" key="5">
    <source>
        <dbReference type="RuleBase" id="RU003457"/>
    </source>
</evidence>
<comment type="similarity">
    <text evidence="1 5">Belongs to the pirin family.</text>
</comment>
<dbReference type="SUPFAM" id="SSF51182">
    <property type="entry name" value="RmlC-like cupins"/>
    <property type="match status" value="1"/>
</dbReference>
<evidence type="ECO:0000259" key="6">
    <source>
        <dbReference type="PROSITE" id="PS51007"/>
    </source>
</evidence>
<dbReference type="GO" id="GO:0046872">
    <property type="term" value="F:metal ion binding"/>
    <property type="evidence" value="ECO:0007669"/>
    <property type="project" value="UniProtKB-KW"/>
</dbReference>
<dbReference type="InterPro" id="IPR008778">
    <property type="entry name" value="Pirin_C_dom"/>
</dbReference>
<dbReference type="InterPro" id="IPR003829">
    <property type="entry name" value="Pirin_N_dom"/>
</dbReference>
<dbReference type="CDD" id="cd02247">
    <property type="entry name" value="cupin_pirin_C"/>
    <property type="match status" value="1"/>
</dbReference>
<evidence type="ECO:0000256" key="1">
    <source>
        <dbReference type="ARBA" id="ARBA00008416"/>
    </source>
</evidence>
<dbReference type="EMBL" id="CAJNOG010000017">
    <property type="protein sequence ID" value="CAF0763336.1"/>
    <property type="molecule type" value="Genomic_DNA"/>
</dbReference>
<evidence type="ECO:0000256" key="2">
    <source>
        <dbReference type="ARBA" id="ARBA00022723"/>
    </source>
</evidence>
<dbReference type="Pfam" id="PF05726">
    <property type="entry name" value="Pirin_C"/>
    <property type="match status" value="1"/>
</dbReference>
<dbReference type="AlphaFoldDB" id="A0A813Q7K4"/>
<reference evidence="7" key="1">
    <citation type="submission" date="2021-02" db="EMBL/GenBank/DDBJ databases">
        <authorList>
            <person name="Nowell W R."/>
        </authorList>
    </citation>
    <scope>NUCLEOTIDE SEQUENCE</scope>
</reference>
<dbReference type="Pfam" id="PF02678">
    <property type="entry name" value="Pirin"/>
    <property type="match status" value="1"/>
</dbReference>
<organism evidence="7 8">
    <name type="scientific">Adineta steineri</name>
    <dbReference type="NCBI Taxonomy" id="433720"/>
    <lineage>
        <taxon>Eukaryota</taxon>
        <taxon>Metazoa</taxon>
        <taxon>Spiralia</taxon>
        <taxon>Gnathifera</taxon>
        <taxon>Rotifera</taxon>
        <taxon>Eurotatoria</taxon>
        <taxon>Bdelloidea</taxon>
        <taxon>Adinetida</taxon>
        <taxon>Adinetidae</taxon>
        <taxon>Adineta</taxon>
    </lineage>
</organism>
<dbReference type="InterPro" id="IPR009056">
    <property type="entry name" value="Cyt_c-like_dom"/>
</dbReference>
<dbReference type="PIRSF" id="PIRSF006232">
    <property type="entry name" value="Pirin"/>
    <property type="match status" value="1"/>
</dbReference>
<dbReference type="GO" id="GO:0020037">
    <property type="term" value="F:heme binding"/>
    <property type="evidence" value="ECO:0007669"/>
    <property type="project" value="InterPro"/>
</dbReference>
<dbReference type="PANTHER" id="PTHR13903:SF8">
    <property type="entry name" value="PIRIN"/>
    <property type="match status" value="1"/>
</dbReference>
<dbReference type="Proteomes" id="UP000663845">
    <property type="component" value="Unassembled WGS sequence"/>
</dbReference>
<evidence type="ECO:0000313" key="7">
    <source>
        <dbReference type="EMBL" id="CAF0763336.1"/>
    </source>
</evidence>
<dbReference type="Gene3D" id="2.60.120.10">
    <property type="entry name" value="Jelly Rolls"/>
    <property type="match status" value="1"/>
</dbReference>
<feature type="domain" description="Cytochrome c" evidence="6">
    <location>
        <begin position="19"/>
        <end position="155"/>
    </location>
</feature>
<dbReference type="GO" id="GO:0009055">
    <property type="term" value="F:electron transfer activity"/>
    <property type="evidence" value="ECO:0007669"/>
    <property type="project" value="InterPro"/>
</dbReference>
<evidence type="ECO:0000313" key="8">
    <source>
        <dbReference type="Proteomes" id="UP000663845"/>
    </source>
</evidence>
<evidence type="ECO:0000256" key="3">
    <source>
        <dbReference type="ARBA" id="ARBA00023004"/>
    </source>
</evidence>
<accession>A0A813Q7K4</accession>
<keyword evidence="3 4" id="KW-0408">Iron</keyword>
<dbReference type="InterPro" id="IPR014710">
    <property type="entry name" value="RmlC-like_jellyroll"/>
</dbReference>
<keyword evidence="4" id="KW-0349">Heme</keyword>
<dbReference type="PROSITE" id="PS51007">
    <property type="entry name" value="CYTC"/>
    <property type="match status" value="1"/>
</dbReference>
<proteinExistence type="inferred from homology"/>
<evidence type="ECO:0000256" key="4">
    <source>
        <dbReference type="PROSITE-ProRule" id="PRU00433"/>
    </source>
</evidence>
<dbReference type="InterPro" id="IPR012093">
    <property type="entry name" value="Pirin"/>
</dbReference>
<name>A0A813Q7K4_9BILA</name>
<comment type="caution">
    <text evidence="7">The sequence shown here is derived from an EMBL/GenBank/DDBJ whole genome shotgun (WGS) entry which is preliminary data.</text>
</comment>